<dbReference type="OrthoDB" id="5957813at2759"/>
<evidence type="ECO:0000256" key="7">
    <source>
        <dbReference type="ARBA" id="ARBA00022989"/>
    </source>
</evidence>
<comment type="similarity">
    <text evidence="2 10">Belongs to the glycosyltransferase 31 family.</text>
</comment>
<dbReference type="PANTHER" id="PTHR11214:SF349">
    <property type="entry name" value="BETA-1,3-GALACTOSYLTRANSFERASE BRN"/>
    <property type="match status" value="1"/>
</dbReference>
<keyword evidence="8 10" id="KW-0333">Golgi apparatus</keyword>
<comment type="subcellular location">
    <subcellularLocation>
        <location evidence="1 10">Golgi apparatus membrane</location>
        <topology evidence="1 10">Single-pass type II membrane protein</topology>
    </subcellularLocation>
</comment>
<dbReference type="AlphaFoldDB" id="A0A7R9LTV8"/>
<keyword evidence="3 10" id="KW-0328">Glycosyltransferase</keyword>
<dbReference type="InterPro" id="IPR002659">
    <property type="entry name" value="Glyco_trans_31"/>
</dbReference>
<keyword evidence="9" id="KW-0472">Membrane</keyword>
<evidence type="ECO:0000256" key="6">
    <source>
        <dbReference type="ARBA" id="ARBA00022968"/>
    </source>
</evidence>
<evidence type="ECO:0000256" key="1">
    <source>
        <dbReference type="ARBA" id="ARBA00004323"/>
    </source>
</evidence>
<evidence type="ECO:0000256" key="9">
    <source>
        <dbReference type="ARBA" id="ARBA00023136"/>
    </source>
</evidence>
<dbReference type="GO" id="GO:0016758">
    <property type="term" value="F:hexosyltransferase activity"/>
    <property type="evidence" value="ECO:0007669"/>
    <property type="project" value="InterPro"/>
</dbReference>
<protein>
    <recommendedName>
        <fullName evidence="10">Hexosyltransferase</fullName>
        <ecNumber evidence="10">2.4.1.-</ecNumber>
    </recommendedName>
</protein>
<dbReference type="EC" id="2.4.1.-" evidence="10"/>
<keyword evidence="5" id="KW-0812">Transmembrane</keyword>
<dbReference type="FunFam" id="3.90.550.50:FF:000042">
    <property type="entry name" value="Hexosyltransferase"/>
    <property type="match status" value="1"/>
</dbReference>
<dbReference type="Proteomes" id="UP000728032">
    <property type="component" value="Unassembled WGS sequence"/>
</dbReference>
<evidence type="ECO:0000313" key="12">
    <source>
        <dbReference type="Proteomes" id="UP000728032"/>
    </source>
</evidence>
<dbReference type="EMBL" id="CAJPVJ010002437">
    <property type="protein sequence ID" value="CAG2166295.1"/>
    <property type="molecule type" value="Genomic_DNA"/>
</dbReference>
<dbReference type="GO" id="GO:0006493">
    <property type="term" value="P:protein O-linked glycosylation"/>
    <property type="evidence" value="ECO:0007669"/>
    <property type="project" value="TreeGrafter"/>
</dbReference>
<dbReference type="Gene3D" id="3.90.550.50">
    <property type="match status" value="1"/>
</dbReference>
<evidence type="ECO:0000313" key="11">
    <source>
        <dbReference type="EMBL" id="CAD7646612.1"/>
    </source>
</evidence>
<proteinExistence type="inferred from homology"/>
<keyword evidence="12" id="KW-1185">Reference proteome</keyword>
<dbReference type="EMBL" id="OC917262">
    <property type="protein sequence ID" value="CAD7646612.1"/>
    <property type="molecule type" value="Genomic_DNA"/>
</dbReference>
<dbReference type="GO" id="GO:0008194">
    <property type="term" value="F:UDP-glycosyltransferase activity"/>
    <property type="evidence" value="ECO:0007669"/>
    <property type="project" value="TreeGrafter"/>
</dbReference>
<accession>A0A7R9LTV8</accession>
<organism evidence="11">
    <name type="scientific">Oppiella nova</name>
    <dbReference type="NCBI Taxonomy" id="334625"/>
    <lineage>
        <taxon>Eukaryota</taxon>
        <taxon>Metazoa</taxon>
        <taxon>Ecdysozoa</taxon>
        <taxon>Arthropoda</taxon>
        <taxon>Chelicerata</taxon>
        <taxon>Arachnida</taxon>
        <taxon>Acari</taxon>
        <taxon>Acariformes</taxon>
        <taxon>Sarcoptiformes</taxon>
        <taxon>Oribatida</taxon>
        <taxon>Brachypylina</taxon>
        <taxon>Oppioidea</taxon>
        <taxon>Oppiidae</taxon>
        <taxon>Oppiella</taxon>
    </lineage>
</organism>
<keyword evidence="7" id="KW-1133">Transmembrane helix</keyword>
<gene>
    <name evidence="11" type="ORF">ONB1V03_LOCUS5819</name>
</gene>
<evidence type="ECO:0000256" key="10">
    <source>
        <dbReference type="RuleBase" id="RU363063"/>
    </source>
</evidence>
<keyword evidence="6" id="KW-0735">Signal-anchor</keyword>
<reference evidence="11" key="1">
    <citation type="submission" date="2020-11" db="EMBL/GenBank/DDBJ databases">
        <authorList>
            <person name="Tran Van P."/>
        </authorList>
    </citation>
    <scope>NUCLEOTIDE SEQUENCE</scope>
</reference>
<keyword evidence="4" id="KW-0808">Transferase</keyword>
<evidence type="ECO:0000256" key="4">
    <source>
        <dbReference type="ARBA" id="ARBA00022679"/>
    </source>
</evidence>
<dbReference type="Pfam" id="PF01762">
    <property type="entry name" value="Galactosyl_T"/>
    <property type="match status" value="1"/>
</dbReference>
<evidence type="ECO:0000256" key="3">
    <source>
        <dbReference type="ARBA" id="ARBA00022676"/>
    </source>
</evidence>
<evidence type="ECO:0000256" key="5">
    <source>
        <dbReference type="ARBA" id="ARBA00022692"/>
    </source>
</evidence>
<evidence type="ECO:0000256" key="2">
    <source>
        <dbReference type="ARBA" id="ARBA00008661"/>
    </source>
</evidence>
<dbReference type="GO" id="GO:0000139">
    <property type="term" value="C:Golgi membrane"/>
    <property type="evidence" value="ECO:0007669"/>
    <property type="project" value="UniProtKB-SubCell"/>
</dbReference>
<evidence type="ECO:0000256" key="8">
    <source>
        <dbReference type="ARBA" id="ARBA00023034"/>
    </source>
</evidence>
<dbReference type="PANTHER" id="PTHR11214">
    <property type="entry name" value="BETA-1,3-N-ACETYLGLUCOSAMINYLTRANSFERASE"/>
    <property type="match status" value="1"/>
</dbReference>
<name>A0A7R9LTV8_9ACAR</name>
<sequence length="398" mass="46340">MDMRLKTSKWFGRRSRPFIVLLFLLCLVVAHLFGLFTHPFEIDFHSNFSYPLDLDQFRDVVEVLKARHFDHDLDLNPTLLQSIPKPINEYNYRFIVKNEKKCSKSGSIDEPIHDKTSGSNVSQVRQSDDITLLIVVKSALENMDSRNAIRKSWGFEKRFSDVTIKRVFILGNCVDRSDVQNCQDIVDDEMNVHKDIVQADFVDSYYNNTIKTMMAFKWCVTYCSGAQFILFVDDDYYISIKNLLKYLRNPFKSLSTTDSNSIQVDTNTRFDGRLYSGYLFPQSSPLRHKTSKWFVTLEEYPYSLYPPYITAGAFVLSNTSLIDMYFASFYTKHFRFDDIYVGILAKKLSIIPKHNPNFHFWTLSYSAVTFEEVIASHGFRDSNKLLISWSQQKSLGFA</sequence>